<feature type="non-terminal residue" evidence="2">
    <location>
        <position position="93"/>
    </location>
</feature>
<proteinExistence type="predicted"/>
<feature type="non-terminal residue" evidence="2">
    <location>
        <position position="1"/>
    </location>
</feature>
<gene>
    <name evidence="2" type="ORF">METZ01_LOCUS216677</name>
</gene>
<evidence type="ECO:0000313" key="2">
    <source>
        <dbReference type="EMBL" id="SVB63823.1"/>
    </source>
</evidence>
<dbReference type="SUPFAM" id="SSF51735">
    <property type="entry name" value="NAD(P)-binding Rossmann-fold domains"/>
    <property type="match status" value="1"/>
</dbReference>
<dbReference type="Pfam" id="PF01370">
    <property type="entry name" value="Epimerase"/>
    <property type="match status" value="1"/>
</dbReference>
<organism evidence="2">
    <name type="scientific">marine metagenome</name>
    <dbReference type="NCBI Taxonomy" id="408172"/>
    <lineage>
        <taxon>unclassified sequences</taxon>
        <taxon>metagenomes</taxon>
        <taxon>ecological metagenomes</taxon>
    </lineage>
</organism>
<evidence type="ECO:0000259" key="1">
    <source>
        <dbReference type="Pfam" id="PF01370"/>
    </source>
</evidence>
<feature type="domain" description="NAD-dependent epimerase/dehydratase" evidence="1">
    <location>
        <begin position="1"/>
        <end position="92"/>
    </location>
</feature>
<dbReference type="Gene3D" id="3.40.50.720">
    <property type="entry name" value="NAD(P)-binding Rossmann-like Domain"/>
    <property type="match status" value="1"/>
</dbReference>
<dbReference type="InterPro" id="IPR036291">
    <property type="entry name" value="NAD(P)-bd_dom_sf"/>
</dbReference>
<sequence length="93" mass="10115">VIVVDTQWFGNHLAEHPELVVLKQDIRDSRAIPLDGVDTVLHLANIANDPAVELNPELSWEVNVLAGQQLADLAVRAGVRQFIYASSGSVYGV</sequence>
<dbReference type="EMBL" id="UINC01050631">
    <property type="protein sequence ID" value="SVB63823.1"/>
    <property type="molecule type" value="Genomic_DNA"/>
</dbReference>
<dbReference type="InterPro" id="IPR001509">
    <property type="entry name" value="Epimerase_deHydtase"/>
</dbReference>
<dbReference type="AlphaFoldDB" id="A0A382FNM9"/>
<protein>
    <recommendedName>
        <fullName evidence="1">NAD-dependent epimerase/dehydratase domain-containing protein</fullName>
    </recommendedName>
</protein>
<accession>A0A382FNM9</accession>
<reference evidence="2" key="1">
    <citation type="submission" date="2018-05" db="EMBL/GenBank/DDBJ databases">
        <authorList>
            <person name="Lanie J.A."/>
            <person name="Ng W.-L."/>
            <person name="Kazmierczak K.M."/>
            <person name="Andrzejewski T.M."/>
            <person name="Davidsen T.M."/>
            <person name="Wayne K.J."/>
            <person name="Tettelin H."/>
            <person name="Glass J.I."/>
            <person name="Rusch D."/>
            <person name="Podicherti R."/>
            <person name="Tsui H.-C.T."/>
            <person name="Winkler M.E."/>
        </authorList>
    </citation>
    <scope>NUCLEOTIDE SEQUENCE</scope>
</reference>
<name>A0A382FNM9_9ZZZZ</name>